<feature type="chain" id="PRO_5032359945" evidence="1">
    <location>
        <begin position="24"/>
        <end position="43"/>
    </location>
</feature>
<protein>
    <submittedName>
        <fullName evidence="2">Uncharacterized protein</fullName>
    </submittedName>
</protein>
<name>A0A834U0B5_9FABA</name>
<reference evidence="2" key="1">
    <citation type="submission" date="2020-09" db="EMBL/GenBank/DDBJ databases">
        <title>Genome-Enabled Discovery of Anthraquinone Biosynthesis in Senna tora.</title>
        <authorList>
            <person name="Kang S.-H."/>
            <person name="Pandey R.P."/>
            <person name="Lee C.-M."/>
            <person name="Sim J.-S."/>
            <person name="Jeong J.-T."/>
            <person name="Choi B.-S."/>
            <person name="Jung M."/>
            <person name="Ginzburg D."/>
            <person name="Zhao K."/>
            <person name="Won S.Y."/>
            <person name="Oh T.-J."/>
            <person name="Yu Y."/>
            <person name="Kim N.-H."/>
            <person name="Lee O.R."/>
            <person name="Lee T.-H."/>
            <person name="Bashyal P."/>
            <person name="Kim T.-S."/>
            <person name="Lee W.-H."/>
            <person name="Kawkins C."/>
            <person name="Kim C.-K."/>
            <person name="Kim J.S."/>
            <person name="Ahn B.O."/>
            <person name="Rhee S.Y."/>
            <person name="Sohng J.K."/>
        </authorList>
    </citation>
    <scope>NUCLEOTIDE SEQUENCE</scope>
    <source>
        <tissue evidence="2">Leaf</tissue>
    </source>
</reference>
<evidence type="ECO:0000256" key="1">
    <source>
        <dbReference type="SAM" id="SignalP"/>
    </source>
</evidence>
<dbReference type="AlphaFoldDB" id="A0A834U0B5"/>
<dbReference type="Proteomes" id="UP000634136">
    <property type="component" value="Unassembled WGS sequence"/>
</dbReference>
<sequence length="43" mass="4948">MRCYGVLCFQTLLRLLREGACWAVAWVLSPSPSRCRGVWLEYG</sequence>
<evidence type="ECO:0000313" key="3">
    <source>
        <dbReference type="Proteomes" id="UP000634136"/>
    </source>
</evidence>
<keyword evidence="1" id="KW-0732">Signal</keyword>
<accession>A0A834U0B5</accession>
<evidence type="ECO:0000313" key="2">
    <source>
        <dbReference type="EMBL" id="KAF7827144.1"/>
    </source>
</evidence>
<gene>
    <name evidence="2" type="ORF">G2W53_018308</name>
</gene>
<feature type="signal peptide" evidence="1">
    <location>
        <begin position="1"/>
        <end position="23"/>
    </location>
</feature>
<comment type="caution">
    <text evidence="2">The sequence shown here is derived from an EMBL/GenBank/DDBJ whole genome shotgun (WGS) entry which is preliminary data.</text>
</comment>
<organism evidence="2 3">
    <name type="scientific">Senna tora</name>
    <dbReference type="NCBI Taxonomy" id="362788"/>
    <lineage>
        <taxon>Eukaryota</taxon>
        <taxon>Viridiplantae</taxon>
        <taxon>Streptophyta</taxon>
        <taxon>Embryophyta</taxon>
        <taxon>Tracheophyta</taxon>
        <taxon>Spermatophyta</taxon>
        <taxon>Magnoliopsida</taxon>
        <taxon>eudicotyledons</taxon>
        <taxon>Gunneridae</taxon>
        <taxon>Pentapetalae</taxon>
        <taxon>rosids</taxon>
        <taxon>fabids</taxon>
        <taxon>Fabales</taxon>
        <taxon>Fabaceae</taxon>
        <taxon>Caesalpinioideae</taxon>
        <taxon>Cassia clade</taxon>
        <taxon>Senna</taxon>
    </lineage>
</organism>
<dbReference type="EMBL" id="JAAIUW010000006">
    <property type="protein sequence ID" value="KAF7827144.1"/>
    <property type="molecule type" value="Genomic_DNA"/>
</dbReference>
<keyword evidence="3" id="KW-1185">Reference proteome</keyword>
<proteinExistence type="predicted"/>